<dbReference type="Pfam" id="PF02653">
    <property type="entry name" value="BPD_transp_2"/>
    <property type="match status" value="1"/>
</dbReference>
<dbReference type="GO" id="GO:0022857">
    <property type="term" value="F:transmembrane transporter activity"/>
    <property type="evidence" value="ECO:0007669"/>
    <property type="project" value="InterPro"/>
</dbReference>
<name>A0A849HT11_9MICO</name>
<feature type="transmembrane region" description="Helical" evidence="6">
    <location>
        <begin position="15"/>
        <end position="33"/>
    </location>
</feature>
<proteinExistence type="predicted"/>
<keyword evidence="5 6" id="KW-0472">Membrane</keyword>
<dbReference type="EMBL" id="JABEPQ010000004">
    <property type="protein sequence ID" value="NNM47727.1"/>
    <property type="molecule type" value="Genomic_DNA"/>
</dbReference>
<reference evidence="7 8" key="1">
    <citation type="submission" date="2020-04" db="EMBL/GenBank/DDBJ databases">
        <title>Knoellia sp. isolate from air conditioner.</title>
        <authorList>
            <person name="Chea S."/>
            <person name="Kim D.-U."/>
        </authorList>
    </citation>
    <scope>NUCLEOTIDE SEQUENCE [LARGE SCALE GENOMIC DNA]</scope>
    <source>
        <strain evidence="7 8">DB2414S</strain>
    </source>
</reference>
<feature type="transmembrane region" description="Helical" evidence="6">
    <location>
        <begin position="242"/>
        <end position="262"/>
    </location>
</feature>
<feature type="transmembrane region" description="Helical" evidence="6">
    <location>
        <begin position="124"/>
        <end position="142"/>
    </location>
</feature>
<dbReference type="PANTHER" id="PTHR32196">
    <property type="entry name" value="ABC TRANSPORTER PERMEASE PROTEIN YPHD-RELATED-RELATED"/>
    <property type="match status" value="1"/>
</dbReference>
<feature type="transmembrane region" description="Helical" evidence="6">
    <location>
        <begin position="53"/>
        <end position="74"/>
    </location>
</feature>
<feature type="transmembrane region" description="Helical" evidence="6">
    <location>
        <begin position="94"/>
        <end position="117"/>
    </location>
</feature>
<feature type="transmembrane region" description="Helical" evidence="6">
    <location>
        <begin position="215"/>
        <end position="236"/>
    </location>
</feature>
<dbReference type="InterPro" id="IPR001851">
    <property type="entry name" value="ABC_transp_permease"/>
</dbReference>
<evidence type="ECO:0000256" key="1">
    <source>
        <dbReference type="ARBA" id="ARBA00004651"/>
    </source>
</evidence>
<comment type="caution">
    <text evidence="7">The sequence shown here is derived from an EMBL/GenBank/DDBJ whole genome shotgun (WGS) entry which is preliminary data.</text>
</comment>
<evidence type="ECO:0000256" key="5">
    <source>
        <dbReference type="ARBA" id="ARBA00023136"/>
    </source>
</evidence>
<keyword evidence="8" id="KW-1185">Reference proteome</keyword>
<evidence type="ECO:0000313" key="7">
    <source>
        <dbReference type="EMBL" id="NNM47727.1"/>
    </source>
</evidence>
<comment type="subcellular location">
    <subcellularLocation>
        <location evidence="1">Cell membrane</location>
        <topology evidence="1">Multi-pass membrane protein</topology>
    </subcellularLocation>
</comment>
<sequence length="320" mass="32815">MSTATTTKGFRSVDWEVVGLPAVLILLVVFFALRAPHFAEVSNMSNVARQGAVLALIGIAQTVVILSAGIDLSVGSVIALSSVFMATGLQQGNVWLGAALALGAGALVGLVNGLIIGLTRITPFIVTLGMLSIVSGLALTITNGDPIFQLPESSFFELGTGYVGPVPIPVIVAAIAFVVVWLLLYRTRFGTHVYAIGGNEQAATLAGIAVARTKVLVYMLSGVFAALGGIILTARVHSGQPLLGQGLELSSVATVVIGGTSLFGGRGRLIGTLFGVALVGIVQNGLDLLGVSTFIQRIVIGAATIIAVLFTVLREGGGRR</sequence>
<organism evidence="7 8">
    <name type="scientific">Knoellia koreensis</name>
    <dbReference type="NCBI Taxonomy" id="2730921"/>
    <lineage>
        <taxon>Bacteria</taxon>
        <taxon>Bacillati</taxon>
        <taxon>Actinomycetota</taxon>
        <taxon>Actinomycetes</taxon>
        <taxon>Micrococcales</taxon>
        <taxon>Intrasporangiaceae</taxon>
        <taxon>Knoellia</taxon>
    </lineage>
</organism>
<feature type="transmembrane region" description="Helical" evidence="6">
    <location>
        <begin position="294"/>
        <end position="313"/>
    </location>
</feature>
<evidence type="ECO:0000256" key="6">
    <source>
        <dbReference type="SAM" id="Phobius"/>
    </source>
</evidence>
<dbReference type="PANTHER" id="PTHR32196:SF63">
    <property type="entry name" value="INNER MEMBRANE ABC TRANSPORTER PERMEASE PROTEIN YJFF"/>
    <property type="match status" value="1"/>
</dbReference>
<dbReference type="AlphaFoldDB" id="A0A849HT11"/>
<feature type="transmembrane region" description="Helical" evidence="6">
    <location>
        <begin position="162"/>
        <end position="184"/>
    </location>
</feature>
<dbReference type="Proteomes" id="UP000588586">
    <property type="component" value="Unassembled WGS sequence"/>
</dbReference>
<feature type="transmembrane region" description="Helical" evidence="6">
    <location>
        <begin position="269"/>
        <end position="288"/>
    </location>
</feature>
<keyword evidence="3 6" id="KW-0812">Transmembrane</keyword>
<accession>A0A849HT11</accession>
<dbReference type="CDD" id="cd06579">
    <property type="entry name" value="TM_PBP1_transp_AraH_like"/>
    <property type="match status" value="1"/>
</dbReference>
<evidence type="ECO:0000313" key="8">
    <source>
        <dbReference type="Proteomes" id="UP000588586"/>
    </source>
</evidence>
<protein>
    <submittedName>
        <fullName evidence="7">ABC transporter permease</fullName>
    </submittedName>
</protein>
<gene>
    <name evidence="7" type="ORF">HJG52_17175</name>
</gene>
<keyword evidence="4 6" id="KW-1133">Transmembrane helix</keyword>
<evidence type="ECO:0000256" key="2">
    <source>
        <dbReference type="ARBA" id="ARBA00022475"/>
    </source>
</evidence>
<evidence type="ECO:0000256" key="3">
    <source>
        <dbReference type="ARBA" id="ARBA00022692"/>
    </source>
</evidence>
<evidence type="ECO:0000256" key="4">
    <source>
        <dbReference type="ARBA" id="ARBA00022989"/>
    </source>
</evidence>
<keyword evidence="2" id="KW-1003">Cell membrane</keyword>
<dbReference type="RefSeq" id="WP_171244835.1">
    <property type="nucleotide sequence ID" value="NZ_JABEPQ010000004.1"/>
</dbReference>
<dbReference type="GO" id="GO:0005886">
    <property type="term" value="C:plasma membrane"/>
    <property type="evidence" value="ECO:0007669"/>
    <property type="project" value="UniProtKB-SubCell"/>
</dbReference>